<gene>
    <name evidence="7" type="ORF">PSNMU_V1.4_AUG-EV-PASAV3_0029640</name>
</gene>
<organism evidence="7 8">
    <name type="scientific">Pseudo-nitzschia multistriata</name>
    <dbReference type="NCBI Taxonomy" id="183589"/>
    <lineage>
        <taxon>Eukaryota</taxon>
        <taxon>Sar</taxon>
        <taxon>Stramenopiles</taxon>
        <taxon>Ochrophyta</taxon>
        <taxon>Bacillariophyta</taxon>
        <taxon>Bacillariophyceae</taxon>
        <taxon>Bacillariophycidae</taxon>
        <taxon>Bacillariales</taxon>
        <taxon>Bacillariaceae</taxon>
        <taxon>Pseudo-nitzschia</taxon>
    </lineage>
</organism>
<dbReference type="InterPro" id="IPR030445">
    <property type="entry name" value="H3-K79_meTrfase"/>
</dbReference>
<dbReference type="EMBL" id="CAACVS010000081">
    <property type="protein sequence ID" value="VEU36180.1"/>
    <property type="molecule type" value="Genomic_DNA"/>
</dbReference>
<comment type="catalytic activity">
    <reaction evidence="5">
        <text>L-lysyl(79)-[histone H3] + 3 S-adenosyl-L-methionine = N(6),N(6),N(6)-trimethyl-L-lysyl(79)-[histone H3] + 3 S-adenosyl-L-homocysteine + 3 H(+)</text>
        <dbReference type="Rhea" id="RHEA:60328"/>
        <dbReference type="Rhea" id="RHEA-COMP:15549"/>
        <dbReference type="Rhea" id="RHEA-COMP:15552"/>
        <dbReference type="ChEBI" id="CHEBI:15378"/>
        <dbReference type="ChEBI" id="CHEBI:29969"/>
        <dbReference type="ChEBI" id="CHEBI:57856"/>
        <dbReference type="ChEBI" id="CHEBI:59789"/>
        <dbReference type="ChEBI" id="CHEBI:61961"/>
        <dbReference type="EC" id="2.1.1.360"/>
    </reaction>
</comment>
<dbReference type="EC" id="2.1.1.360" evidence="1"/>
<evidence type="ECO:0000256" key="2">
    <source>
        <dbReference type="ARBA" id="ARBA00020987"/>
    </source>
</evidence>
<keyword evidence="8" id="KW-1185">Reference proteome</keyword>
<dbReference type="Gene3D" id="3.40.50.150">
    <property type="entry name" value="Vaccinia Virus protein VP39"/>
    <property type="match status" value="1"/>
</dbReference>
<dbReference type="PANTHER" id="PTHR21451:SF19">
    <property type="entry name" value="ACTIVATED IN BLOCKED UNFOLDED PROTEIN RESPONSE"/>
    <property type="match status" value="1"/>
</dbReference>
<dbReference type="OrthoDB" id="443402at2759"/>
<sequence>MEDQFSVGFQASLPCDPLASFSCLVVNGQSDRTFTLAANVLPVTANCNSNLERWHRNDLILGRFWQPEDGIDEALFESKSEEADHLKSQPHYLTYGEVTALGVRQLAYEMGIANCDGGEDRRNRFDDANAEYNYNEDDGGGIVFYDLGSGVGRLVTQMYIDQPDRVEKSVGIELSEGRHEIGINALKGIIGEDLVERFDGLYSGGDAMPHFPIELIHGDATEVVLDTRTTHVYISSLCFPKNVLLTIQEILLKLPKIRVIAALNRLDTILQLEGEEWQERNVPIQMSWGPSTAKLYRKVKS</sequence>
<evidence type="ECO:0000256" key="5">
    <source>
        <dbReference type="ARBA" id="ARBA00047770"/>
    </source>
</evidence>
<dbReference type="PANTHER" id="PTHR21451">
    <property type="entry name" value="HISTONE H3 METHYLTRANSFERASE"/>
    <property type="match status" value="1"/>
</dbReference>
<name>A0A448Z2E0_9STRA</name>
<feature type="domain" description="DOT1" evidence="6">
    <location>
        <begin position="143"/>
        <end position="182"/>
    </location>
</feature>
<proteinExistence type="predicted"/>
<dbReference type="InterPro" id="IPR029063">
    <property type="entry name" value="SAM-dependent_MTases_sf"/>
</dbReference>
<evidence type="ECO:0000259" key="6">
    <source>
        <dbReference type="Pfam" id="PF08123"/>
    </source>
</evidence>
<dbReference type="SUPFAM" id="SSF53335">
    <property type="entry name" value="S-adenosyl-L-methionine-dependent methyltransferases"/>
    <property type="match status" value="1"/>
</dbReference>
<reference evidence="7 8" key="1">
    <citation type="submission" date="2019-01" db="EMBL/GenBank/DDBJ databases">
        <authorList>
            <person name="Ferrante I. M."/>
        </authorList>
    </citation>
    <scope>NUCLEOTIDE SEQUENCE [LARGE SCALE GENOMIC DNA]</scope>
    <source>
        <strain evidence="7 8">B856</strain>
    </source>
</reference>
<evidence type="ECO:0000256" key="3">
    <source>
        <dbReference type="ARBA" id="ARBA00022853"/>
    </source>
</evidence>
<keyword evidence="3" id="KW-0156">Chromatin regulator</keyword>
<dbReference type="GO" id="GO:0051726">
    <property type="term" value="P:regulation of cell cycle"/>
    <property type="evidence" value="ECO:0007669"/>
    <property type="project" value="InterPro"/>
</dbReference>
<evidence type="ECO:0000256" key="4">
    <source>
        <dbReference type="ARBA" id="ARBA00029821"/>
    </source>
</evidence>
<dbReference type="Pfam" id="PF08123">
    <property type="entry name" value="DOT1"/>
    <property type="match status" value="1"/>
</dbReference>
<evidence type="ECO:0000313" key="7">
    <source>
        <dbReference type="EMBL" id="VEU36180.1"/>
    </source>
</evidence>
<accession>A0A448Z2E0</accession>
<evidence type="ECO:0000313" key="8">
    <source>
        <dbReference type="Proteomes" id="UP000291116"/>
    </source>
</evidence>
<protein>
    <recommendedName>
        <fullName evidence="2">Histone-lysine N-methyltransferase, H3 lysine-79 specific</fullName>
        <ecNumber evidence="1">2.1.1.360</ecNumber>
    </recommendedName>
    <alternativeName>
        <fullName evidence="4">Histone H3-K79 methyltransferase</fullName>
    </alternativeName>
</protein>
<dbReference type="Proteomes" id="UP000291116">
    <property type="component" value="Unassembled WGS sequence"/>
</dbReference>
<evidence type="ECO:0000256" key="1">
    <source>
        <dbReference type="ARBA" id="ARBA00012190"/>
    </source>
</evidence>
<dbReference type="GO" id="GO:0140956">
    <property type="term" value="F:histone H3K79 trimethyltransferase activity"/>
    <property type="evidence" value="ECO:0007669"/>
    <property type="project" value="UniProtKB-EC"/>
</dbReference>
<dbReference type="InterPro" id="IPR025789">
    <property type="entry name" value="DOT1_dom"/>
</dbReference>
<dbReference type="AlphaFoldDB" id="A0A448Z2E0"/>